<feature type="transmembrane region" description="Helical" evidence="1">
    <location>
        <begin position="221"/>
        <end position="240"/>
    </location>
</feature>
<dbReference type="AlphaFoldDB" id="A0A9P6CGI2"/>
<keyword evidence="1" id="KW-0812">Transmembrane</keyword>
<keyword evidence="4" id="KW-1185">Reference proteome</keyword>
<evidence type="ECO:0000313" key="4">
    <source>
        <dbReference type="Proteomes" id="UP000807353"/>
    </source>
</evidence>
<feature type="transmembrane region" description="Helical" evidence="1">
    <location>
        <begin position="178"/>
        <end position="198"/>
    </location>
</feature>
<keyword evidence="1" id="KW-0472">Membrane</keyword>
<keyword evidence="1" id="KW-1133">Transmembrane helix</keyword>
<feature type="transmembrane region" description="Helical" evidence="1">
    <location>
        <begin position="122"/>
        <end position="145"/>
    </location>
</feature>
<comment type="caution">
    <text evidence="3">The sequence shown here is derived from an EMBL/GenBank/DDBJ whole genome shotgun (WGS) entry which is preliminary data.</text>
</comment>
<feature type="transmembrane region" description="Helical" evidence="1">
    <location>
        <begin position="60"/>
        <end position="78"/>
    </location>
</feature>
<gene>
    <name evidence="3" type="ORF">BDZ94DRAFT_1254181</name>
</gene>
<dbReference type="InterPro" id="IPR045340">
    <property type="entry name" value="DUF6533"/>
</dbReference>
<name>A0A9P6CGI2_9AGAR</name>
<feature type="domain" description="DUF6533" evidence="2">
    <location>
        <begin position="22"/>
        <end position="67"/>
    </location>
</feature>
<accession>A0A9P6CGI2</accession>
<sequence length="300" mass="33647">MATSQSLHELSTGIFNLTVTRYSSLASFALLIWDTLLTMDHQVSRVWLTRRSLGRTLFIINRYVPIVLTLINIIYQFSPSFTMTFCQAGFLVTGLGGVLNFGTIQAMLLVRTHALYNNKNLLIVLLLMWLSSTATMVAILMHISLKGFMTYAPPGSIPVPGCIPVCNDPSCGPLMKGFYIPFSALETVIFVLTIYKTFETCRLTGWRHSSSLSQVIHRDGIIYYIVIISITVFNMVVWWVSQASLGDLGQNLLLALQSTICSRLVLNIRESVDIKTSPNITGIYESYQRRHMSNEMEANP</sequence>
<evidence type="ECO:0000313" key="3">
    <source>
        <dbReference type="EMBL" id="KAF9465291.1"/>
    </source>
</evidence>
<feature type="transmembrane region" description="Helical" evidence="1">
    <location>
        <begin position="90"/>
        <end position="110"/>
    </location>
</feature>
<evidence type="ECO:0000256" key="1">
    <source>
        <dbReference type="SAM" id="Phobius"/>
    </source>
</evidence>
<organism evidence="3 4">
    <name type="scientific">Collybia nuda</name>
    <dbReference type="NCBI Taxonomy" id="64659"/>
    <lineage>
        <taxon>Eukaryota</taxon>
        <taxon>Fungi</taxon>
        <taxon>Dikarya</taxon>
        <taxon>Basidiomycota</taxon>
        <taxon>Agaricomycotina</taxon>
        <taxon>Agaricomycetes</taxon>
        <taxon>Agaricomycetidae</taxon>
        <taxon>Agaricales</taxon>
        <taxon>Tricholomatineae</taxon>
        <taxon>Clitocybaceae</taxon>
        <taxon>Collybia</taxon>
    </lineage>
</organism>
<dbReference type="Proteomes" id="UP000807353">
    <property type="component" value="Unassembled WGS sequence"/>
</dbReference>
<evidence type="ECO:0000259" key="2">
    <source>
        <dbReference type="Pfam" id="PF20151"/>
    </source>
</evidence>
<protein>
    <recommendedName>
        <fullName evidence="2">DUF6533 domain-containing protein</fullName>
    </recommendedName>
</protein>
<dbReference type="EMBL" id="MU150248">
    <property type="protein sequence ID" value="KAF9465291.1"/>
    <property type="molecule type" value="Genomic_DNA"/>
</dbReference>
<dbReference type="Pfam" id="PF20151">
    <property type="entry name" value="DUF6533"/>
    <property type="match status" value="1"/>
</dbReference>
<feature type="transmembrane region" description="Helical" evidence="1">
    <location>
        <begin position="20"/>
        <end position="39"/>
    </location>
</feature>
<proteinExistence type="predicted"/>
<reference evidence="3" key="1">
    <citation type="submission" date="2020-11" db="EMBL/GenBank/DDBJ databases">
        <authorList>
            <consortium name="DOE Joint Genome Institute"/>
            <person name="Ahrendt S."/>
            <person name="Riley R."/>
            <person name="Andreopoulos W."/>
            <person name="Labutti K."/>
            <person name="Pangilinan J."/>
            <person name="Ruiz-Duenas F.J."/>
            <person name="Barrasa J.M."/>
            <person name="Sanchez-Garcia M."/>
            <person name="Camarero S."/>
            <person name="Miyauchi S."/>
            <person name="Serrano A."/>
            <person name="Linde D."/>
            <person name="Babiker R."/>
            <person name="Drula E."/>
            <person name="Ayuso-Fernandez I."/>
            <person name="Pacheco R."/>
            <person name="Padilla G."/>
            <person name="Ferreira P."/>
            <person name="Barriuso J."/>
            <person name="Kellner H."/>
            <person name="Castanera R."/>
            <person name="Alfaro M."/>
            <person name="Ramirez L."/>
            <person name="Pisabarro A.G."/>
            <person name="Kuo A."/>
            <person name="Tritt A."/>
            <person name="Lipzen A."/>
            <person name="He G."/>
            <person name="Yan M."/>
            <person name="Ng V."/>
            <person name="Cullen D."/>
            <person name="Martin F."/>
            <person name="Rosso M.-N."/>
            <person name="Henrissat B."/>
            <person name="Hibbett D."/>
            <person name="Martinez A.T."/>
            <person name="Grigoriev I.V."/>
        </authorList>
    </citation>
    <scope>NUCLEOTIDE SEQUENCE</scope>
    <source>
        <strain evidence="3">CBS 247.69</strain>
    </source>
</reference>
<dbReference type="OrthoDB" id="3354157at2759"/>